<feature type="domain" description="Helicase ATP-binding" evidence="14">
    <location>
        <begin position="163"/>
        <end position="330"/>
    </location>
</feature>
<dbReference type="Pfam" id="PF00271">
    <property type="entry name" value="Helicase_C"/>
    <property type="match status" value="1"/>
</dbReference>
<dbReference type="InterPro" id="IPR041222">
    <property type="entry name" value="PriA_3primeBD"/>
</dbReference>
<dbReference type="CDD" id="cd17929">
    <property type="entry name" value="DEXHc_priA"/>
    <property type="match status" value="1"/>
</dbReference>
<feature type="compositionally biased region" description="Basic and acidic residues" evidence="13">
    <location>
        <begin position="140"/>
        <end position="150"/>
    </location>
</feature>
<dbReference type="InterPro" id="IPR040498">
    <property type="entry name" value="PriA_CRR"/>
</dbReference>
<dbReference type="GO" id="GO:0043138">
    <property type="term" value="F:3'-5' DNA helicase activity"/>
    <property type="evidence" value="ECO:0007669"/>
    <property type="project" value="UniProtKB-EC"/>
</dbReference>
<dbReference type="NCBIfam" id="NF004067">
    <property type="entry name" value="PRK05580.1-4"/>
    <property type="match status" value="1"/>
</dbReference>
<dbReference type="InterPro" id="IPR001650">
    <property type="entry name" value="Helicase_C-like"/>
</dbReference>
<keyword evidence="1" id="KW-0639">Primosome</keyword>
<evidence type="ECO:0000256" key="4">
    <source>
        <dbReference type="ARBA" id="ARBA00022741"/>
    </source>
</evidence>
<protein>
    <recommendedName>
        <fullName evidence="11">DNA 3'-5' helicase</fullName>
        <ecNumber evidence="11">5.6.2.4</ecNumber>
    </recommendedName>
</protein>
<keyword evidence="4" id="KW-0547">Nucleotide-binding</keyword>
<keyword evidence="5" id="KW-0378">Hydrolase</keyword>
<dbReference type="InterPro" id="IPR042115">
    <property type="entry name" value="PriA_3primeBD_sf"/>
</dbReference>
<dbReference type="FunFam" id="3.40.1440.60:FF:000001">
    <property type="entry name" value="Primosomal protein N"/>
    <property type="match status" value="1"/>
</dbReference>
<dbReference type="SUPFAM" id="SSF52540">
    <property type="entry name" value="P-loop containing nucleoside triphosphate hydrolases"/>
    <property type="match status" value="2"/>
</dbReference>
<dbReference type="GO" id="GO:0006302">
    <property type="term" value="P:double-strand break repair"/>
    <property type="evidence" value="ECO:0007669"/>
    <property type="project" value="InterPro"/>
</dbReference>
<evidence type="ECO:0000256" key="10">
    <source>
        <dbReference type="ARBA" id="ARBA00023235"/>
    </source>
</evidence>
<comment type="caution">
    <text evidence="16">The sequence shown here is derived from an EMBL/GenBank/DDBJ whole genome shotgun (WGS) entry which is preliminary data.</text>
</comment>
<keyword evidence="6" id="KW-0347">Helicase</keyword>
<evidence type="ECO:0000256" key="7">
    <source>
        <dbReference type="ARBA" id="ARBA00022833"/>
    </source>
</evidence>
<keyword evidence="2" id="KW-0235">DNA replication</keyword>
<keyword evidence="3" id="KW-0479">Metal-binding</keyword>
<dbReference type="Gene3D" id="3.40.50.300">
    <property type="entry name" value="P-loop containing nucleotide triphosphate hydrolases"/>
    <property type="match status" value="2"/>
</dbReference>
<dbReference type="Pfam" id="PF18074">
    <property type="entry name" value="PriA_C"/>
    <property type="match status" value="1"/>
</dbReference>
<keyword evidence="7" id="KW-0862">Zinc</keyword>
<evidence type="ECO:0000256" key="1">
    <source>
        <dbReference type="ARBA" id="ARBA00022515"/>
    </source>
</evidence>
<name>A0A0F9W3U2_9ZZZZ</name>
<dbReference type="InterPro" id="IPR005259">
    <property type="entry name" value="PriA"/>
</dbReference>
<evidence type="ECO:0000313" key="16">
    <source>
        <dbReference type="EMBL" id="KKO06883.1"/>
    </source>
</evidence>
<dbReference type="Pfam" id="PF17764">
    <property type="entry name" value="PriA_3primeBD"/>
    <property type="match status" value="1"/>
</dbReference>
<evidence type="ECO:0000256" key="5">
    <source>
        <dbReference type="ARBA" id="ARBA00022801"/>
    </source>
</evidence>
<dbReference type="FunFam" id="3.40.50.300:FF:000489">
    <property type="entry name" value="Primosome assembly protein PriA"/>
    <property type="match status" value="1"/>
</dbReference>
<dbReference type="GO" id="GO:0003677">
    <property type="term" value="F:DNA binding"/>
    <property type="evidence" value="ECO:0007669"/>
    <property type="project" value="UniProtKB-KW"/>
</dbReference>
<evidence type="ECO:0000256" key="9">
    <source>
        <dbReference type="ARBA" id="ARBA00023125"/>
    </source>
</evidence>
<feature type="domain" description="Helicase C-terminal" evidence="15">
    <location>
        <begin position="424"/>
        <end position="581"/>
    </location>
</feature>
<dbReference type="GO" id="GO:1990077">
    <property type="term" value="C:primosome complex"/>
    <property type="evidence" value="ECO:0007669"/>
    <property type="project" value="UniProtKB-KW"/>
</dbReference>
<dbReference type="AlphaFoldDB" id="A0A0F9W3U2"/>
<dbReference type="Pfam" id="PF00270">
    <property type="entry name" value="DEAD"/>
    <property type="match status" value="1"/>
</dbReference>
<dbReference type="SMART" id="SM00487">
    <property type="entry name" value="DEXDc"/>
    <property type="match status" value="1"/>
</dbReference>
<evidence type="ECO:0000256" key="6">
    <source>
        <dbReference type="ARBA" id="ARBA00022806"/>
    </source>
</evidence>
<comment type="catalytic activity">
    <reaction evidence="12">
        <text>ATP + H2O = ADP + phosphate + H(+)</text>
        <dbReference type="Rhea" id="RHEA:13065"/>
        <dbReference type="ChEBI" id="CHEBI:15377"/>
        <dbReference type="ChEBI" id="CHEBI:15378"/>
        <dbReference type="ChEBI" id="CHEBI:30616"/>
        <dbReference type="ChEBI" id="CHEBI:43474"/>
        <dbReference type="ChEBI" id="CHEBI:456216"/>
        <dbReference type="EC" id="5.6.2.4"/>
    </reaction>
</comment>
<evidence type="ECO:0000259" key="14">
    <source>
        <dbReference type="PROSITE" id="PS51192"/>
    </source>
</evidence>
<keyword evidence="10" id="KW-0413">Isomerase</keyword>
<evidence type="ECO:0000256" key="13">
    <source>
        <dbReference type="SAM" id="MobiDB-lite"/>
    </source>
</evidence>
<dbReference type="Pfam" id="PF18319">
    <property type="entry name" value="Zn_ribbon_PriA"/>
    <property type="match status" value="1"/>
</dbReference>
<evidence type="ECO:0000256" key="3">
    <source>
        <dbReference type="ARBA" id="ARBA00022723"/>
    </source>
</evidence>
<evidence type="ECO:0000256" key="8">
    <source>
        <dbReference type="ARBA" id="ARBA00022840"/>
    </source>
</evidence>
<dbReference type="GO" id="GO:0006310">
    <property type="term" value="P:DNA recombination"/>
    <property type="evidence" value="ECO:0007669"/>
    <property type="project" value="InterPro"/>
</dbReference>
<dbReference type="InterPro" id="IPR014001">
    <property type="entry name" value="Helicase_ATP-bd"/>
</dbReference>
<dbReference type="EC" id="5.6.2.4" evidence="11"/>
<evidence type="ECO:0000256" key="2">
    <source>
        <dbReference type="ARBA" id="ARBA00022705"/>
    </source>
</evidence>
<keyword evidence="8" id="KW-0067">ATP-binding</keyword>
<dbReference type="PANTHER" id="PTHR30580">
    <property type="entry name" value="PRIMOSOMAL PROTEIN N"/>
    <property type="match status" value="1"/>
</dbReference>
<reference evidence="16" key="1">
    <citation type="journal article" date="2015" name="Nature">
        <title>Complex archaea that bridge the gap between prokaryotes and eukaryotes.</title>
        <authorList>
            <person name="Spang A."/>
            <person name="Saw J.H."/>
            <person name="Jorgensen S.L."/>
            <person name="Zaremba-Niedzwiedzka K."/>
            <person name="Martijn J."/>
            <person name="Lind A.E."/>
            <person name="van Eijk R."/>
            <person name="Schleper C."/>
            <person name="Guy L."/>
            <person name="Ettema T.J."/>
        </authorList>
    </citation>
    <scope>NUCLEOTIDE SEQUENCE</scope>
</reference>
<dbReference type="InterPro" id="IPR041236">
    <property type="entry name" value="PriA_C"/>
</dbReference>
<dbReference type="HAMAP" id="MF_00983">
    <property type="entry name" value="PriA"/>
    <property type="match status" value="1"/>
</dbReference>
<feature type="region of interest" description="Disordered" evidence="13">
    <location>
        <begin position="125"/>
        <end position="158"/>
    </location>
</feature>
<dbReference type="GO" id="GO:0006269">
    <property type="term" value="P:DNA replication, synthesis of primer"/>
    <property type="evidence" value="ECO:0007669"/>
    <property type="project" value="UniProtKB-KW"/>
</dbReference>
<organism evidence="16">
    <name type="scientific">marine sediment metagenome</name>
    <dbReference type="NCBI Taxonomy" id="412755"/>
    <lineage>
        <taxon>unclassified sequences</taxon>
        <taxon>metagenomes</taxon>
        <taxon>ecological metagenomes</taxon>
    </lineage>
</organism>
<evidence type="ECO:0000256" key="11">
    <source>
        <dbReference type="ARBA" id="ARBA00034808"/>
    </source>
</evidence>
<dbReference type="GO" id="GO:0006270">
    <property type="term" value="P:DNA replication initiation"/>
    <property type="evidence" value="ECO:0007669"/>
    <property type="project" value="TreeGrafter"/>
</dbReference>
<sequence>MSARPANATDPIAILRVAVPSPLRRSFDYTLPTDRATVPQVLEPGIRLRVPFGNRELTGILLEVSDTTNVSADKLKPAIEILDQTSLIPAHLLKLWCWAARYYQHPIGDALHTLMPTGLRGKAQAGIKKRKSDEVLPGTSEHDHPDRDGELTDEQQQARDAVCSAGNQFQCFLLDGVTGSGKTEIYLQVISETLSRGRQVLVLVPEISLTPQTVTRFRQRFPQKTIAIMHSGLTPRQRLNAWLAAARGDADIVIGTRSAIFTPLARPGLIVIDEEHDGSFKQQDGFRYSARDLGVIRAQSENIPIVLGSATPSLESLHNALTGRYQHLRLTRRPGNARLPVTRLIDTGQQTLEDGFSPALLQSIRQHVDKRNQALVFINRRGFAPVLQCRDCGWTAECRHCDARMTLHRTPPHLRCHHCERREPVHQHCPECQGKAMLAVGIGTERSEALLQRHFPDIRVIRVDRDATSRKNELDDLLSEINRGEPCILVGTQMLAKGHHFPAVTLVAVLDADSGLFSADFRGQEFMAQLLVQVSGRAGRADSADRAGEVLIQTRHSTHQSLQTLINQGYHALAEQLLSERRLADMPPFSAMAILRAEALNASVPAQFLGAARSLIEQLLAQMPNGHQVQVSGPLPAPMEKRANRYRQQLLLRSPQRADLQNLLTVLCQQLEQMKSQRNVRWSVDVDPQDMI</sequence>
<dbReference type="GO" id="GO:0046872">
    <property type="term" value="F:metal ion binding"/>
    <property type="evidence" value="ECO:0007669"/>
    <property type="project" value="UniProtKB-KW"/>
</dbReference>
<gene>
    <name evidence="16" type="ORF">LCGC14_0060670</name>
</gene>
<dbReference type="PANTHER" id="PTHR30580:SF0">
    <property type="entry name" value="PRIMOSOMAL PROTEIN N"/>
    <property type="match status" value="1"/>
</dbReference>
<dbReference type="Gene3D" id="3.40.1440.60">
    <property type="entry name" value="PriA, 3(prime) DNA-binding domain"/>
    <property type="match status" value="1"/>
</dbReference>
<dbReference type="InterPro" id="IPR011545">
    <property type="entry name" value="DEAD/DEAH_box_helicase_dom"/>
</dbReference>
<dbReference type="GO" id="GO:0016787">
    <property type="term" value="F:hydrolase activity"/>
    <property type="evidence" value="ECO:0007669"/>
    <property type="project" value="UniProtKB-KW"/>
</dbReference>
<dbReference type="NCBIfam" id="TIGR00595">
    <property type="entry name" value="priA"/>
    <property type="match status" value="1"/>
</dbReference>
<dbReference type="PROSITE" id="PS51192">
    <property type="entry name" value="HELICASE_ATP_BIND_1"/>
    <property type="match status" value="1"/>
</dbReference>
<dbReference type="InterPro" id="IPR027417">
    <property type="entry name" value="P-loop_NTPase"/>
</dbReference>
<keyword evidence="9" id="KW-0238">DNA-binding</keyword>
<dbReference type="GO" id="GO:0005524">
    <property type="term" value="F:ATP binding"/>
    <property type="evidence" value="ECO:0007669"/>
    <property type="project" value="UniProtKB-KW"/>
</dbReference>
<evidence type="ECO:0000259" key="15">
    <source>
        <dbReference type="PROSITE" id="PS51194"/>
    </source>
</evidence>
<dbReference type="CDD" id="cd18804">
    <property type="entry name" value="SF2_C_priA"/>
    <property type="match status" value="1"/>
</dbReference>
<dbReference type="SMART" id="SM00490">
    <property type="entry name" value="HELICc"/>
    <property type="match status" value="1"/>
</dbReference>
<proteinExistence type="inferred from homology"/>
<dbReference type="PROSITE" id="PS51194">
    <property type="entry name" value="HELICASE_CTER"/>
    <property type="match status" value="1"/>
</dbReference>
<accession>A0A0F9W3U2</accession>
<dbReference type="EMBL" id="LAZR01000014">
    <property type="protein sequence ID" value="KKO06883.1"/>
    <property type="molecule type" value="Genomic_DNA"/>
</dbReference>
<evidence type="ECO:0000256" key="12">
    <source>
        <dbReference type="ARBA" id="ARBA00048988"/>
    </source>
</evidence>